<dbReference type="Proteomes" id="UP001151760">
    <property type="component" value="Unassembled WGS sequence"/>
</dbReference>
<evidence type="ECO:0000256" key="2">
    <source>
        <dbReference type="ARBA" id="ARBA00022723"/>
    </source>
</evidence>
<dbReference type="PANTHER" id="PTHR42648:SF11">
    <property type="entry name" value="TRANSPOSON TY4-P GAG-POL POLYPROTEIN"/>
    <property type="match status" value="1"/>
</dbReference>
<accession>A0ABQ4WRR4</accession>
<evidence type="ECO:0000256" key="9">
    <source>
        <dbReference type="ARBA" id="ARBA00023172"/>
    </source>
</evidence>
<evidence type="ECO:0000256" key="4">
    <source>
        <dbReference type="ARBA" id="ARBA00022801"/>
    </source>
</evidence>
<keyword evidence="12" id="KW-1185">Reference proteome</keyword>
<feature type="domain" description="GAG-pre-integrase" evidence="10">
    <location>
        <begin position="10"/>
        <end position="65"/>
    </location>
</feature>
<gene>
    <name evidence="11" type="ORF">Tco_0628904</name>
</gene>
<keyword evidence="6" id="KW-0229">DNA integration</keyword>
<sequence length="315" mass="35935">MASCISNLPHVIVSTSTKSWLWHQRLSHLNFNTINDLARNDLVIGLLKFKYHKEHLCPSCEQGKSKRAAHPPKPIPNTKKRLHLLHMDLCGPMRIASINGKRVYNRRTKKIIRDNEVLTFESISCNVIWNTAVQETLSFKGMTTDKSDPGLDHTYSTSNNNNTTTTKTKIGFTVESMYDDYIGGLPLAATRTTLAAQAPQDVDELKTQQQHVQEQDNKATTSNLEIVAVMLPMLCRWKSGREELLSCMNHFFKGTIDPTLFIRRFDDYILVVQVYVDAILSFGFQRHLRLSQQKNLKEVKKDLTLSFWGTDNIGL</sequence>
<keyword evidence="9" id="KW-0233">DNA recombination</keyword>
<evidence type="ECO:0000256" key="7">
    <source>
        <dbReference type="ARBA" id="ARBA00022918"/>
    </source>
</evidence>
<dbReference type="Pfam" id="PF13976">
    <property type="entry name" value="gag_pre-integrs"/>
    <property type="match status" value="1"/>
</dbReference>
<comment type="caution">
    <text evidence="11">The sequence shown here is derived from an EMBL/GenBank/DDBJ whole genome shotgun (WGS) entry which is preliminary data.</text>
</comment>
<dbReference type="PANTHER" id="PTHR42648">
    <property type="entry name" value="TRANSPOSASE, PUTATIVE-RELATED"/>
    <property type="match status" value="1"/>
</dbReference>
<keyword evidence="4" id="KW-0378">Hydrolase</keyword>
<evidence type="ECO:0000256" key="8">
    <source>
        <dbReference type="ARBA" id="ARBA00022932"/>
    </source>
</evidence>
<keyword evidence="5" id="KW-0460">Magnesium</keyword>
<evidence type="ECO:0000256" key="6">
    <source>
        <dbReference type="ARBA" id="ARBA00022908"/>
    </source>
</evidence>
<keyword evidence="8" id="KW-0808">Transferase</keyword>
<name>A0ABQ4WRR4_9ASTR</name>
<keyword evidence="1" id="KW-0540">Nuclease</keyword>
<evidence type="ECO:0000256" key="3">
    <source>
        <dbReference type="ARBA" id="ARBA00022759"/>
    </source>
</evidence>
<keyword evidence="3" id="KW-0255">Endonuclease</keyword>
<protein>
    <submittedName>
        <fullName evidence="11">Retrovirus-related pol polyprotein from transposon TNT 1-94</fullName>
    </submittedName>
</protein>
<dbReference type="EMBL" id="BQNB010008875">
    <property type="protein sequence ID" value="GJS55542.1"/>
    <property type="molecule type" value="Genomic_DNA"/>
</dbReference>
<keyword evidence="2" id="KW-0479">Metal-binding</keyword>
<keyword evidence="8" id="KW-0548">Nucleotidyltransferase</keyword>
<proteinExistence type="predicted"/>
<evidence type="ECO:0000313" key="11">
    <source>
        <dbReference type="EMBL" id="GJS55542.1"/>
    </source>
</evidence>
<evidence type="ECO:0000256" key="1">
    <source>
        <dbReference type="ARBA" id="ARBA00022722"/>
    </source>
</evidence>
<organism evidence="11 12">
    <name type="scientific">Tanacetum coccineum</name>
    <dbReference type="NCBI Taxonomy" id="301880"/>
    <lineage>
        <taxon>Eukaryota</taxon>
        <taxon>Viridiplantae</taxon>
        <taxon>Streptophyta</taxon>
        <taxon>Embryophyta</taxon>
        <taxon>Tracheophyta</taxon>
        <taxon>Spermatophyta</taxon>
        <taxon>Magnoliopsida</taxon>
        <taxon>eudicotyledons</taxon>
        <taxon>Gunneridae</taxon>
        <taxon>Pentapetalae</taxon>
        <taxon>asterids</taxon>
        <taxon>campanulids</taxon>
        <taxon>Asterales</taxon>
        <taxon>Asteraceae</taxon>
        <taxon>Asteroideae</taxon>
        <taxon>Anthemideae</taxon>
        <taxon>Anthemidinae</taxon>
        <taxon>Tanacetum</taxon>
    </lineage>
</organism>
<dbReference type="InterPro" id="IPR025724">
    <property type="entry name" value="GAG-pre-integrase_dom"/>
</dbReference>
<dbReference type="InterPro" id="IPR039537">
    <property type="entry name" value="Retrotran_Ty1/copia-like"/>
</dbReference>
<reference evidence="11" key="1">
    <citation type="journal article" date="2022" name="Int. J. Mol. Sci.">
        <title>Draft Genome of Tanacetum Coccineum: Genomic Comparison of Closely Related Tanacetum-Family Plants.</title>
        <authorList>
            <person name="Yamashiro T."/>
            <person name="Shiraishi A."/>
            <person name="Nakayama K."/>
            <person name="Satake H."/>
        </authorList>
    </citation>
    <scope>NUCLEOTIDE SEQUENCE</scope>
</reference>
<evidence type="ECO:0000259" key="10">
    <source>
        <dbReference type="Pfam" id="PF13976"/>
    </source>
</evidence>
<evidence type="ECO:0000313" key="12">
    <source>
        <dbReference type="Proteomes" id="UP001151760"/>
    </source>
</evidence>
<keyword evidence="8" id="KW-0239">DNA-directed DNA polymerase</keyword>
<reference evidence="11" key="2">
    <citation type="submission" date="2022-01" db="EMBL/GenBank/DDBJ databases">
        <authorList>
            <person name="Yamashiro T."/>
            <person name="Shiraishi A."/>
            <person name="Satake H."/>
            <person name="Nakayama K."/>
        </authorList>
    </citation>
    <scope>NUCLEOTIDE SEQUENCE</scope>
</reference>
<keyword evidence="7" id="KW-0695">RNA-directed DNA polymerase</keyword>
<evidence type="ECO:0000256" key="5">
    <source>
        <dbReference type="ARBA" id="ARBA00022842"/>
    </source>
</evidence>